<evidence type="ECO:0000313" key="1">
    <source>
        <dbReference type="EMBL" id="CAF4502624.1"/>
    </source>
</evidence>
<sequence length="129" mass="15202">MEERQLYNIEFMCCNDKKHVSESVLNQIKHVLTDKHLPNVIFQEDSKLFEVNNCSIYGLYNEQVREEDEHVTYINKDAIGRIFKFSCNLNEEKHNPCDILMEESGDAIECLLFGFRIQRHGAAHRKLQL</sequence>
<evidence type="ECO:0000313" key="2">
    <source>
        <dbReference type="Proteomes" id="UP000663851"/>
    </source>
</evidence>
<gene>
    <name evidence="1" type="ORF">HFQ381_LOCUS27883</name>
</gene>
<protein>
    <submittedName>
        <fullName evidence="1">Uncharacterized protein</fullName>
    </submittedName>
</protein>
<dbReference type="EMBL" id="CAJOBO010003764">
    <property type="protein sequence ID" value="CAF4502624.1"/>
    <property type="molecule type" value="Genomic_DNA"/>
</dbReference>
<reference evidence="1" key="1">
    <citation type="submission" date="2021-02" db="EMBL/GenBank/DDBJ databases">
        <authorList>
            <person name="Nowell W R."/>
        </authorList>
    </citation>
    <scope>NUCLEOTIDE SEQUENCE</scope>
</reference>
<dbReference type="Proteomes" id="UP000663851">
    <property type="component" value="Unassembled WGS sequence"/>
</dbReference>
<name>A0A820VKG2_9BILA</name>
<proteinExistence type="predicted"/>
<comment type="caution">
    <text evidence="1">The sequence shown here is derived from an EMBL/GenBank/DDBJ whole genome shotgun (WGS) entry which is preliminary data.</text>
</comment>
<accession>A0A820VKG2</accession>
<organism evidence="1 2">
    <name type="scientific">Rotaria socialis</name>
    <dbReference type="NCBI Taxonomy" id="392032"/>
    <lineage>
        <taxon>Eukaryota</taxon>
        <taxon>Metazoa</taxon>
        <taxon>Spiralia</taxon>
        <taxon>Gnathifera</taxon>
        <taxon>Rotifera</taxon>
        <taxon>Eurotatoria</taxon>
        <taxon>Bdelloidea</taxon>
        <taxon>Philodinida</taxon>
        <taxon>Philodinidae</taxon>
        <taxon>Rotaria</taxon>
    </lineage>
</organism>
<dbReference type="AlphaFoldDB" id="A0A820VKG2"/>
<feature type="non-terminal residue" evidence="1">
    <location>
        <position position="1"/>
    </location>
</feature>